<sequence>MASPLIENALQVNFDSVLGIPDNDGMVKMFRALESTGIRGFLGCPSVLYEKESEQFFDTELVKDNEVLCAIHGKVVVLTEERFAAGSFDAVTHESFVLMTMIHFELKVNWSKLLFDILEEMADRSSERAKVYAAQICVLLKGEPSMTLGEATTFPPL</sequence>
<evidence type="ECO:0000313" key="2">
    <source>
        <dbReference type="Proteomes" id="UP000250235"/>
    </source>
</evidence>
<dbReference type="AlphaFoldDB" id="A0A2Z7A832"/>
<keyword evidence="1" id="KW-0675">Receptor</keyword>
<dbReference type="GO" id="GO:0016301">
    <property type="term" value="F:kinase activity"/>
    <property type="evidence" value="ECO:0007669"/>
    <property type="project" value="UniProtKB-KW"/>
</dbReference>
<dbReference type="EMBL" id="KV018104">
    <property type="protein sequence ID" value="KZV17675.1"/>
    <property type="molecule type" value="Genomic_DNA"/>
</dbReference>
<reference evidence="1 2" key="1">
    <citation type="journal article" date="2015" name="Proc. Natl. Acad. Sci. U.S.A.">
        <title>The resurrection genome of Boea hygrometrica: A blueprint for survival of dehydration.</title>
        <authorList>
            <person name="Xiao L."/>
            <person name="Yang G."/>
            <person name="Zhang L."/>
            <person name="Yang X."/>
            <person name="Zhao S."/>
            <person name="Ji Z."/>
            <person name="Zhou Q."/>
            <person name="Hu M."/>
            <person name="Wang Y."/>
            <person name="Chen M."/>
            <person name="Xu Y."/>
            <person name="Jin H."/>
            <person name="Xiao X."/>
            <person name="Hu G."/>
            <person name="Bao F."/>
            <person name="Hu Y."/>
            <person name="Wan P."/>
            <person name="Li L."/>
            <person name="Deng X."/>
            <person name="Kuang T."/>
            <person name="Xiang C."/>
            <person name="Zhu J.K."/>
            <person name="Oliver M.J."/>
            <person name="He Y."/>
        </authorList>
    </citation>
    <scope>NUCLEOTIDE SEQUENCE [LARGE SCALE GENOMIC DNA]</scope>
    <source>
        <strain evidence="2">cv. XS01</strain>
    </source>
</reference>
<keyword evidence="2" id="KW-1185">Reference proteome</keyword>
<gene>
    <name evidence="1" type="ORF">F511_15353</name>
</gene>
<keyword evidence="1" id="KW-0808">Transferase</keyword>
<evidence type="ECO:0000313" key="1">
    <source>
        <dbReference type="EMBL" id="KZV17675.1"/>
    </source>
</evidence>
<accession>A0A2Z7A832</accession>
<name>A0A2Z7A832_9LAMI</name>
<organism evidence="1 2">
    <name type="scientific">Dorcoceras hygrometricum</name>
    <dbReference type="NCBI Taxonomy" id="472368"/>
    <lineage>
        <taxon>Eukaryota</taxon>
        <taxon>Viridiplantae</taxon>
        <taxon>Streptophyta</taxon>
        <taxon>Embryophyta</taxon>
        <taxon>Tracheophyta</taxon>
        <taxon>Spermatophyta</taxon>
        <taxon>Magnoliopsida</taxon>
        <taxon>eudicotyledons</taxon>
        <taxon>Gunneridae</taxon>
        <taxon>Pentapetalae</taxon>
        <taxon>asterids</taxon>
        <taxon>lamiids</taxon>
        <taxon>Lamiales</taxon>
        <taxon>Gesneriaceae</taxon>
        <taxon>Didymocarpoideae</taxon>
        <taxon>Trichosporeae</taxon>
        <taxon>Loxocarpinae</taxon>
        <taxon>Dorcoceras</taxon>
    </lineage>
</organism>
<proteinExistence type="predicted"/>
<protein>
    <submittedName>
        <fullName evidence="1">Cysteine-rich receptor-like protein kinase 25-like</fullName>
    </submittedName>
</protein>
<keyword evidence="1" id="KW-0418">Kinase</keyword>
<dbReference type="Proteomes" id="UP000250235">
    <property type="component" value="Unassembled WGS sequence"/>
</dbReference>